<evidence type="ECO:0008006" key="6">
    <source>
        <dbReference type="Google" id="ProtNLM"/>
    </source>
</evidence>
<reference evidence="4 5" key="1">
    <citation type="submission" date="2020-11" db="EMBL/GenBank/DDBJ databases">
        <authorList>
            <person name="Wallbank WR R."/>
            <person name="Pardo Diaz C."/>
            <person name="Kozak K."/>
            <person name="Martin S."/>
            <person name="Jiggins C."/>
            <person name="Moest M."/>
            <person name="Warren A I."/>
            <person name="Generalovic N T."/>
            <person name="Byers J.R.P. K."/>
            <person name="Montejo-Kovacevich G."/>
            <person name="Yen C E."/>
        </authorList>
    </citation>
    <scope>NUCLEOTIDE SEQUENCE [LARGE SCALE GENOMIC DNA]</scope>
</reference>
<dbReference type="FunCoup" id="A0A7R8UVG4">
    <property type="interactions" value="559"/>
</dbReference>
<dbReference type="InterPro" id="IPR039177">
    <property type="entry name" value="SMG9"/>
</dbReference>
<feature type="region of interest" description="Disordered" evidence="3">
    <location>
        <begin position="1"/>
        <end position="95"/>
    </location>
</feature>
<dbReference type="PANTHER" id="PTHR14270">
    <property type="entry name" value="NONSENSE-MEDIATED MRNA DECAY FACTOR SMG9"/>
    <property type="match status" value="1"/>
</dbReference>
<feature type="compositionally biased region" description="Low complexity" evidence="3">
    <location>
        <begin position="74"/>
        <end position="86"/>
    </location>
</feature>
<dbReference type="EMBL" id="LR899012">
    <property type="protein sequence ID" value="CAD7087265.1"/>
    <property type="molecule type" value="Genomic_DNA"/>
</dbReference>
<keyword evidence="5" id="KW-1185">Reference proteome</keyword>
<evidence type="ECO:0000256" key="3">
    <source>
        <dbReference type="SAM" id="MobiDB-lite"/>
    </source>
</evidence>
<evidence type="ECO:0000313" key="5">
    <source>
        <dbReference type="Proteomes" id="UP000594454"/>
    </source>
</evidence>
<feature type="compositionally biased region" description="Basic and acidic residues" evidence="3">
    <location>
        <begin position="12"/>
        <end position="57"/>
    </location>
</feature>
<dbReference type="Proteomes" id="UP000594454">
    <property type="component" value="Chromosome 4"/>
</dbReference>
<dbReference type="SUPFAM" id="SSF52540">
    <property type="entry name" value="P-loop containing nucleoside triphosphate hydrolases"/>
    <property type="match status" value="1"/>
</dbReference>
<evidence type="ECO:0000256" key="1">
    <source>
        <dbReference type="ARBA" id="ARBA00007712"/>
    </source>
</evidence>
<evidence type="ECO:0000256" key="2">
    <source>
        <dbReference type="ARBA" id="ARBA00023161"/>
    </source>
</evidence>
<comment type="similarity">
    <text evidence="1">Belongs to the SMG9 family.</text>
</comment>
<protein>
    <recommendedName>
        <fullName evidence="6">Protein SMG9</fullName>
    </recommendedName>
</protein>
<dbReference type="InterPro" id="IPR027417">
    <property type="entry name" value="P-loop_NTPase"/>
</dbReference>
<organism evidence="4 5">
    <name type="scientific">Hermetia illucens</name>
    <name type="common">Black soldier fly</name>
    <dbReference type="NCBI Taxonomy" id="343691"/>
    <lineage>
        <taxon>Eukaryota</taxon>
        <taxon>Metazoa</taxon>
        <taxon>Ecdysozoa</taxon>
        <taxon>Arthropoda</taxon>
        <taxon>Hexapoda</taxon>
        <taxon>Insecta</taxon>
        <taxon>Pterygota</taxon>
        <taxon>Neoptera</taxon>
        <taxon>Endopterygota</taxon>
        <taxon>Diptera</taxon>
        <taxon>Brachycera</taxon>
        <taxon>Stratiomyomorpha</taxon>
        <taxon>Stratiomyidae</taxon>
        <taxon>Hermetiinae</taxon>
        <taxon>Hermetia</taxon>
    </lineage>
</organism>
<feature type="compositionally biased region" description="Basic residues" evidence="3">
    <location>
        <begin position="1"/>
        <end position="11"/>
    </location>
</feature>
<proteinExistence type="inferred from homology"/>
<dbReference type="Gene3D" id="3.40.50.300">
    <property type="entry name" value="P-loop containing nucleotide triphosphate hydrolases"/>
    <property type="match status" value="1"/>
</dbReference>
<dbReference type="AlphaFoldDB" id="A0A7R8UVG4"/>
<keyword evidence="2" id="KW-0866">Nonsense-mediated mRNA decay</keyword>
<evidence type="ECO:0000313" key="4">
    <source>
        <dbReference type="EMBL" id="CAD7087265.1"/>
    </source>
</evidence>
<gene>
    <name evidence="4" type="ORF">HERILL_LOCUS9983</name>
</gene>
<dbReference type="PANTHER" id="PTHR14270:SF0">
    <property type="entry name" value="NONSENSE-MEDIATED MRNA DECAY FACTOR SMG9"/>
    <property type="match status" value="1"/>
</dbReference>
<name>A0A7R8UVG4_HERIL</name>
<accession>A0A7R8UVG4</accession>
<dbReference type="OrthoDB" id="79514at2759"/>
<dbReference type="GO" id="GO:0000184">
    <property type="term" value="P:nuclear-transcribed mRNA catabolic process, nonsense-mediated decay"/>
    <property type="evidence" value="ECO:0007669"/>
    <property type="project" value="UniProtKB-KW"/>
</dbReference>
<dbReference type="InParanoid" id="A0A7R8UVG4"/>
<sequence>MSEGRKNKKGGGKKESKRTVILSKREGTSKDEKSSKKTQVEEKIQPKILLKVKEREPTPSATPIVIATRESHDPPSSQSPSTISIQSKEREAGPSPVNITIEQPVQPIPQMSRSVPLISSALYQVNQNAAKFFMKTNTDFFVVSVIGTQGVGKSTILNLLTSDDNRDDIFNHYFKEKEGIFPVKPKNGSLSSCPRTESIQMFITKDRMILLDCPPVLCNSYRKDATLNELDDIKLLIFILTASHLVIVVQDDYFNLNLIRLLQFAELAKPNPDNKCFIADYFPNMLFVRNNGKRIDFLAEEKVKKQAILRHFFKRSHLKIYVGQWDKQKKGRQEGGERCVNYFVFPEVKSDALNAYHPSLELVIADLRNRVYMSPRNQMYNGNTELTEGLWFELISSTASNKRNFFLSAYEDIRRSHNHTGAESGSKGSMGYGDVD</sequence>